<gene>
    <name evidence="1" type="ORF">Sradi_0169700</name>
</gene>
<dbReference type="EMBL" id="JACGWJ010000002">
    <property type="protein sequence ID" value="KAL0434618.1"/>
    <property type="molecule type" value="Genomic_DNA"/>
</dbReference>
<reference evidence="1" key="1">
    <citation type="submission" date="2020-06" db="EMBL/GenBank/DDBJ databases">
        <authorList>
            <person name="Li T."/>
            <person name="Hu X."/>
            <person name="Zhang T."/>
            <person name="Song X."/>
            <person name="Zhang H."/>
            <person name="Dai N."/>
            <person name="Sheng W."/>
            <person name="Hou X."/>
            <person name="Wei L."/>
        </authorList>
    </citation>
    <scope>NUCLEOTIDE SEQUENCE</scope>
    <source>
        <strain evidence="1">G02</strain>
        <tissue evidence="1">Leaf</tissue>
    </source>
</reference>
<evidence type="ECO:0000313" key="1">
    <source>
        <dbReference type="EMBL" id="KAL0434618.1"/>
    </source>
</evidence>
<dbReference type="AlphaFoldDB" id="A0AAW2VZW2"/>
<sequence>MKKELAHCQEQLKEGTEGQTKWKDRYHHEVASNQSFLKSEARKIYLKYVWSDFKEKYEDFEDCEGAVVARANDIYDEAIR</sequence>
<organism evidence="1">
    <name type="scientific">Sesamum radiatum</name>
    <name type="common">Black benniseed</name>
    <dbReference type="NCBI Taxonomy" id="300843"/>
    <lineage>
        <taxon>Eukaryota</taxon>
        <taxon>Viridiplantae</taxon>
        <taxon>Streptophyta</taxon>
        <taxon>Embryophyta</taxon>
        <taxon>Tracheophyta</taxon>
        <taxon>Spermatophyta</taxon>
        <taxon>Magnoliopsida</taxon>
        <taxon>eudicotyledons</taxon>
        <taxon>Gunneridae</taxon>
        <taxon>Pentapetalae</taxon>
        <taxon>asterids</taxon>
        <taxon>lamiids</taxon>
        <taxon>Lamiales</taxon>
        <taxon>Pedaliaceae</taxon>
        <taxon>Sesamum</taxon>
    </lineage>
</organism>
<comment type="caution">
    <text evidence="1">The sequence shown here is derived from an EMBL/GenBank/DDBJ whole genome shotgun (WGS) entry which is preliminary data.</text>
</comment>
<protein>
    <submittedName>
        <fullName evidence="1">Uncharacterized protein</fullName>
    </submittedName>
</protein>
<accession>A0AAW2VZW2</accession>
<name>A0AAW2VZW2_SESRA</name>
<proteinExistence type="predicted"/>
<reference evidence="1" key="2">
    <citation type="journal article" date="2024" name="Plant">
        <title>Genomic evolution and insights into agronomic trait innovations of Sesamum species.</title>
        <authorList>
            <person name="Miao H."/>
            <person name="Wang L."/>
            <person name="Qu L."/>
            <person name="Liu H."/>
            <person name="Sun Y."/>
            <person name="Le M."/>
            <person name="Wang Q."/>
            <person name="Wei S."/>
            <person name="Zheng Y."/>
            <person name="Lin W."/>
            <person name="Duan Y."/>
            <person name="Cao H."/>
            <person name="Xiong S."/>
            <person name="Wang X."/>
            <person name="Wei L."/>
            <person name="Li C."/>
            <person name="Ma Q."/>
            <person name="Ju M."/>
            <person name="Zhao R."/>
            <person name="Li G."/>
            <person name="Mu C."/>
            <person name="Tian Q."/>
            <person name="Mei H."/>
            <person name="Zhang T."/>
            <person name="Gao T."/>
            <person name="Zhang H."/>
        </authorList>
    </citation>
    <scope>NUCLEOTIDE SEQUENCE</scope>
    <source>
        <strain evidence="1">G02</strain>
    </source>
</reference>